<sequence>DDLTNDHLVLEGTLHQITNHHTRNNKIVMNGDA</sequence>
<organism evidence="1">
    <name type="scientific">Sitalcina californica</name>
    <dbReference type="NCBI Taxonomy" id="656469"/>
    <lineage>
        <taxon>Eukaryota</taxon>
        <taxon>Metazoa</taxon>
        <taxon>Ecdysozoa</taxon>
        <taxon>Arthropoda</taxon>
        <taxon>Chelicerata</taxon>
        <taxon>Arachnida</taxon>
        <taxon>Opiliones</taxon>
        <taxon>Laniatores</taxon>
        <taxon>Grassatores</taxon>
        <taxon>Gonyleptoidea</taxon>
        <taxon>Phalangodidae</taxon>
        <taxon>Sitalcina</taxon>
    </lineage>
</organism>
<dbReference type="AlphaFoldDB" id="A0A193KWC0"/>
<evidence type="ECO:0000313" key="1">
    <source>
        <dbReference type="EMBL" id="ANO39774.1"/>
    </source>
</evidence>
<protein>
    <submittedName>
        <fullName evidence="1">Putative ecotropic viral integration protein</fullName>
    </submittedName>
</protein>
<feature type="non-terminal residue" evidence="1">
    <location>
        <position position="1"/>
    </location>
</feature>
<reference evidence="1" key="1">
    <citation type="journal article" date="2016" name="Zookeys">
        <title>New species in the Sitalcina sura species group (Opiliones, Laniatores, Phalangodidae), with evidence for a biogeographic link between California desert canyons and Arizona sky islands.</title>
        <authorList>
            <person name="DiDomenico A."/>
            <person name="Hedin M."/>
        </authorList>
    </citation>
    <scope>NUCLEOTIDE SEQUENCE</scope>
</reference>
<dbReference type="EMBL" id="KX064866">
    <property type="protein sequence ID" value="ANO39774.1"/>
    <property type="molecule type" value="Genomic_DNA"/>
</dbReference>
<proteinExistence type="predicted"/>
<accession>A0A193KWC0</accession>
<name>A0A193KWC0_9ARAC</name>